<organism evidence="1 2">
    <name type="scientific">Entamoeba invadens IP1</name>
    <dbReference type="NCBI Taxonomy" id="370355"/>
    <lineage>
        <taxon>Eukaryota</taxon>
        <taxon>Amoebozoa</taxon>
        <taxon>Evosea</taxon>
        <taxon>Archamoebae</taxon>
        <taxon>Mastigamoebida</taxon>
        <taxon>Entamoebidae</taxon>
        <taxon>Entamoeba</taxon>
    </lineage>
</organism>
<evidence type="ECO:0000313" key="1">
    <source>
        <dbReference type="EMBL" id="ELP91122.1"/>
    </source>
</evidence>
<proteinExistence type="predicted"/>
<keyword evidence="2" id="KW-1185">Reference proteome</keyword>
<dbReference type="OrthoDB" id="33690at2759"/>
<dbReference type="EMBL" id="KB206479">
    <property type="protein sequence ID" value="ELP91122.1"/>
    <property type="molecule type" value="Genomic_DNA"/>
</dbReference>
<reference evidence="1 2" key="1">
    <citation type="submission" date="2012-10" db="EMBL/GenBank/DDBJ databases">
        <authorList>
            <person name="Zafar N."/>
            <person name="Inman J."/>
            <person name="Hall N."/>
            <person name="Lorenzi H."/>
            <person name="Caler E."/>
        </authorList>
    </citation>
    <scope>NUCLEOTIDE SEQUENCE [LARGE SCALE GENOMIC DNA]</scope>
    <source>
        <strain evidence="1 2">IP1</strain>
    </source>
</reference>
<dbReference type="AlphaFoldDB" id="A0A0A1UBR5"/>
<accession>A0A0A1UBR5</accession>
<gene>
    <name evidence="1" type="ORF">EIN_269580</name>
</gene>
<dbReference type="KEGG" id="eiv:EIN_269580"/>
<protein>
    <submittedName>
        <fullName evidence="1">Uncharacterized protein</fullName>
    </submittedName>
</protein>
<sequence length="231" mass="27362">MEYYYKLRIVDISSNHFIICRQNRESEKKNQCVRERTMISNLQCALLAFIATKAEIELTKQKKQSKLSREFLCVNFINFSEELYTFDVKKYVKIRLNEKLNLFIKNGFNATTAHRKVVNEKKREVLHLLEDILFNEGFVVYYENENREGIRGNVFIQMPDGRIIERDMIINLGTKIWNDFNIVWTKKVGDIGTQIQWLKGGLPSKNTRGNYFFGKRGEGGKGRYRLYIQNY</sequence>
<name>A0A0A1UBR5_ENTIV</name>
<dbReference type="GeneID" id="14890055"/>
<dbReference type="RefSeq" id="XP_004257893.1">
    <property type="nucleotide sequence ID" value="XM_004257845.1"/>
</dbReference>
<dbReference type="VEuPathDB" id="AmoebaDB:EIN_269580"/>
<evidence type="ECO:0000313" key="2">
    <source>
        <dbReference type="Proteomes" id="UP000014680"/>
    </source>
</evidence>
<dbReference type="Proteomes" id="UP000014680">
    <property type="component" value="Unassembled WGS sequence"/>
</dbReference>